<protein>
    <submittedName>
        <fullName evidence="3">Uncharacterized protein</fullName>
    </submittedName>
</protein>
<sequence length="130" mass="15055">METKKSRKQRKQEKKGQRQSGVGADPGRRTADQTVDQTIQAALDNMLQVIKGRFEDMKRDNLESLQKAVEQVNQRREAQNKKVKELVKAVAEQADSQMIAAIEIDRLKERQRRMRDIIEGLEKRAGRQKL</sequence>
<evidence type="ECO:0000313" key="3">
    <source>
        <dbReference type="EMBL" id="GCB65191.1"/>
    </source>
</evidence>
<evidence type="ECO:0000256" key="2">
    <source>
        <dbReference type="SAM" id="MobiDB-lite"/>
    </source>
</evidence>
<keyword evidence="1" id="KW-0175">Coiled coil</keyword>
<accession>A0A401NWE2</accession>
<dbReference type="AlphaFoldDB" id="A0A401NWE2"/>
<reference evidence="3 4" key="1">
    <citation type="journal article" date="2018" name="Nat. Ecol. Evol.">
        <title>Shark genomes provide insights into elasmobranch evolution and the origin of vertebrates.</title>
        <authorList>
            <person name="Hara Y"/>
            <person name="Yamaguchi K"/>
            <person name="Onimaru K"/>
            <person name="Kadota M"/>
            <person name="Koyanagi M"/>
            <person name="Keeley SD"/>
            <person name="Tatsumi K"/>
            <person name="Tanaka K"/>
            <person name="Motone F"/>
            <person name="Kageyama Y"/>
            <person name="Nozu R"/>
            <person name="Adachi N"/>
            <person name="Nishimura O"/>
            <person name="Nakagawa R"/>
            <person name="Tanegashima C"/>
            <person name="Kiyatake I"/>
            <person name="Matsumoto R"/>
            <person name="Murakumo K"/>
            <person name="Nishida K"/>
            <person name="Terakita A"/>
            <person name="Kuratani S"/>
            <person name="Sato K"/>
            <person name="Hyodo S Kuraku.S."/>
        </authorList>
    </citation>
    <scope>NUCLEOTIDE SEQUENCE [LARGE SCALE GENOMIC DNA]</scope>
</reference>
<organism evidence="3 4">
    <name type="scientific">Scyliorhinus torazame</name>
    <name type="common">Cloudy catshark</name>
    <name type="synonym">Catulus torazame</name>
    <dbReference type="NCBI Taxonomy" id="75743"/>
    <lineage>
        <taxon>Eukaryota</taxon>
        <taxon>Metazoa</taxon>
        <taxon>Chordata</taxon>
        <taxon>Craniata</taxon>
        <taxon>Vertebrata</taxon>
        <taxon>Chondrichthyes</taxon>
        <taxon>Elasmobranchii</taxon>
        <taxon>Galeomorphii</taxon>
        <taxon>Galeoidea</taxon>
        <taxon>Carcharhiniformes</taxon>
        <taxon>Scyliorhinidae</taxon>
        <taxon>Scyliorhinus</taxon>
    </lineage>
</organism>
<keyword evidence="4" id="KW-1185">Reference proteome</keyword>
<evidence type="ECO:0000256" key="1">
    <source>
        <dbReference type="SAM" id="Coils"/>
    </source>
</evidence>
<evidence type="ECO:0000313" key="4">
    <source>
        <dbReference type="Proteomes" id="UP000288216"/>
    </source>
</evidence>
<feature type="region of interest" description="Disordered" evidence="2">
    <location>
        <begin position="1"/>
        <end position="35"/>
    </location>
</feature>
<comment type="caution">
    <text evidence="3">The sequence shown here is derived from an EMBL/GenBank/DDBJ whole genome shotgun (WGS) entry which is preliminary data.</text>
</comment>
<gene>
    <name evidence="3" type="ORF">scyTo_0009932</name>
</gene>
<feature type="coiled-coil region" evidence="1">
    <location>
        <begin position="55"/>
        <end position="124"/>
    </location>
</feature>
<name>A0A401NWE2_SCYTO</name>
<proteinExistence type="predicted"/>
<feature type="compositionally biased region" description="Basic residues" evidence="2">
    <location>
        <begin position="1"/>
        <end position="13"/>
    </location>
</feature>
<dbReference type="EMBL" id="BFAA01004175">
    <property type="protein sequence ID" value="GCB65191.1"/>
    <property type="molecule type" value="Genomic_DNA"/>
</dbReference>
<dbReference type="Proteomes" id="UP000288216">
    <property type="component" value="Unassembled WGS sequence"/>
</dbReference>